<accession>A0A6L3YUD6</accession>
<dbReference type="Proteomes" id="UP000481643">
    <property type="component" value="Unassembled WGS sequence"/>
</dbReference>
<name>A0A6L3YUD6_9HYPH</name>
<evidence type="ECO:0000313" key="2">
    <source>
        <dbReference type="EMBL" id="KAB2687530.1"/>
    </source>
</evidence>
<dbReference type="RefSeq" id="WP_151651496.1">
    <property type="nucleotide sequence ID" value="NZ_WBVX01000006.1"/>
</dbReference>
<evidence type="ECO:0000313" key="3">
    <source>
        <dbReference type="Proteomes" id="UP000481643"/>
    </source>
</evidence>
<feature type="domain" description="Phage head morphogenesis" evidence="1">
    <location>
        <begin position="56"/>
        <end position="186"/>
    </location>
</feature>
<organism evidence="2 3">
    <name type="scientific">Brucella tritici</name>
    <dbReference type="NCBI Taxonomy" id="94626"/>
    <lineage>
        <taxon>Bacteria</taxon>
        <taxon>Pseudomonadati</taxon>
        <taxon>Pseudomonadota</taxon>
        <taxon>Alphaproteobacteria</taxon>
        <taxon>Hyphomicrobiales</taxon>
        <taxon>Brucellaceae</taxon>
        <taxon>Brucella/Ochrobactrum group</taxon>
        <taxon>Brucella</taxon>
    </lineage>
</organism>
<dbReference type="EMBL" id="WBVX01000006">
    <property type="protein sequence ID" value="KAB2687530.1"/>
    <property type="molecule type" value="Genomic_DNA"/>
</dbReference>
<reference evidence="2 3" key="1">
    <citation type="submission" date="2019-09" db="EMBL/GenBank/DDBJ databases">
        <title>Taxonomic organization of the family Brucellaceae based on a phylogenomic approach.</title>
        <authorList>
            <person name="Leclercq S."/>
            <person name="Cloeckaert A."/>
            <person name="Zygmunt M.S."/>
        </authorList>
    </citation>
    <scope>NUCLEOTIDE SEQUENCE [LARGE SCALE GENOMIC DNA]</scope>
    <source>
        <strain evidence="2 3">WS1830</strain>
    </source>
</reference>
<dbReference type="AlphaFoldDB" id="A0A6L3YUD6"/>
<protein>
    <recommendedName>
        <fullName evidence="1">Phage head morphogenesis domain-containing protein</fullName>
    </recommendedName>
</protein>
<comment type="caution">
    <text evidence="2">The sequence shown here is derived from an EMBL/GenBank/DDBJ whole genome shotgun (WGS) entry which is preliminary data.</text>
</comment>
<dbReference type="InterPro" id="IPR006528">
    <property type="entry name" value="Phage_head_morphogenesis_dom"/>
</dbReference>
<evidence type="ECO:0000259" key="1">
    <source>
        <dbReference type="Pfam" id="PF04233"/>
    </source>
</evidence>
<dbReference type="Pfam" id="PF04233">
    <property type="entry name" value="Phage_Mu_F"/>
    <property type="match status" value="1"/>
</dbReference>
<sequence length="264" mass="30047">MAVTKFDPLPPRAAMDALFARGQNLDPSFSWLDVWQEIHANSFTVAKSAGFDILDDIFRELMQALSEGSTFRDFAAELVEVLQKKGWWGRQLVRDPQTGEMVSAQLGSIRRLQTIFDVNLRVSYAAGHWRNFETNKASRPFLRYVCILDDRTRPTHAAHHNLVLPVDHPYWNIWACPNGWNCRCTMQSLSQRDVDRLISQGVKLKFEPPEIVLRNYVNKRTGEITQVPDGIDPGWAYNPGKVSYDAIIAAELARKQSSTPWAST</sequence>
<gene>
    <name evidence="2" type="ORF">F9L08_08220</name>
</gene>
<proteinExistence type="predicted"/>